<dbReference type="AlphaFoldDB" id="A0A7K1L935"/>
<name>A0A7K1L935_9ACTN</name>
<evidence type="ECO:0008006" key="3">
    <source>
        <dbReference type="Google" id="ProtNLM"/>
    </source>
</evidence>
<keyword evidence="2" id="KW-1185">Reference proteome</keyword>
<dbReference type="EMBL" id="WOFH01000012">
    <property type="protein sequence ID" value="MUN40937.1"/>
    <property type="molecule type" value="Genomic_DNA"/>
</dbReference>
<dbReference type="InterPro" id="IPR027417">
    <property type="entry name" value="P-loop_NTPase"/>
</dbReference>
<dbReference type="SUPFAM" id="SSF52540">
    <property type="entry name" value="P-loop containing nucleoside triphosphate hydrolases"/>
    <property type="match status" value="1"/>
</dbReference>
<protein>
    <recommendedName>
        <fullName evidence="3">Sulfotransferase family protein</fullName>
    </recommendedName>
</protein>
<accession>A0A7K1L935</accession>
<reference evidence="1 2" key="1">
    <citation type="submission" date="2019-11" db="EMBL/GenBank/DDBJ databases">
        <authorList>
            <person name="Cao P."/>
        </authorList>
    </citation>
    <scope>NUCLEOTIDE SEQUENCE [LARGE SCALE GENOMIC DNA]</scope>
    <source>
        <strain evidence="1 2">NEAU-AAG5</strain>
    </source>
</reference>
<dbReference type="Gene3D" id="3.40.50.300">
    <property type="entry name" value="P-loop containing nucleotide triphosphate hydrolases"/>
    <property type="match status" value="1"/>
</dbReference>
<comment type="caution">
    <text evidence="1">The sequence shown here is derived from an EMBL/GenBank/DDBJ whole genome shotgun (WGS) entry which is preliminary data.</text>
</comment>
<gene>
    <name evidence="1" type="ORF">GNZ18_30680</name>
</gene>
<organism evidence="1 2">
    <name type="scientific">Actinomadura litoris</name>
    <dbReference type="NCBI Taxonomy" id="2678616"/>
    <lineage>
        <taxon>Bacteria</taxon>
        <taxon>Bacillati</taxon>
        <taxon>Actinomycetota</taxon>
        <taxon>Actinomycetes</taxon>
        <taxon>Streptosporangiales</taxon>
        <taxon>Thermomonosporaceae</taxon>
        <taxon>Actinomadura</taxon>
    </lineage>
</organism>
<dbReference type="RefSeq" id="WP_156220090.1">
    <property type="nucleotide sequence ID" value="NZ_WOFH01000012.1"/>
</dbReference>
<dbReference type="Proteomes" id="UP000432015">
    <property type="component" value="Unassembled WGS sequence"/>
</dbReference>
<dbReference type="Pfam" id="PF13469">
    <property type="entry name" value="Sulfotransfer_3"/>
    <property type="match status" value="1"/>
</dbReference>
<proteinExistence type="predicted"/>
<sequence>MTRADPVLLVGAQRSGTTALGAAMARAAAAAGGCFTVNGKLPYLLRRWWTGPDVTAGHLRSDEVSHALRRVPPYGPGADAWLAGADAALLAGARRAASGRAAERVEDEVGRVCAEAYGLCGDGRPWGDKYNEYLLDLPWLHAVFPRARWVFLTREPAEAVASMLAWRHDKPWNPREVAAASAKWAYWTARWLAFRNAVPPERRCELDYGGLCDDPSGARAEALSELLGADTEPFLKDFRRSPSERPVPELGSEALAVRDALKRLRILGGARDALRSGER</sequence>
<evidence type="ECO:0000313" key="1">
    <source>
        <dbReference type="EMBL" id="MUN40937.1"/>
    </source>
</evidence>
<evidence type="ECO:0000313" key="2">
    <source>
        <dbReference type="Proteomes" id="UP000432015"/>
    </source>
</evidence>